<dbReference type="InterPro" id="IPR038905">
    <property type="entry name" value="ARMC2"/>
</dbReference>
<gene>
    <name evidence="2" type="ORF">GSTENG00000722001</name>
</gene>
<feature type="non-terminal residue" evidence="2">
    <location>
        <position position="157"/>
    </location>
</feature>
<feature type="signal peptide" evidence="1">
    <location>
        <begin position="1"/>
        <end position="23"/>
    </location>
</feature>
<dbReference type="OrthoDB" id="247006at2759"/>
<dbReference type="EMBL" id="CAAE01003174">
    <property type="protein sequence ID" value="CAF87762.1"/>
    <property type="molecule type" value="Genomic_DNA"/>
</dbReference>
<dbReference type="KEGG" id="tng:GSTEN00000722G001"/>
<dbReference type="PANTHER" id="PTHR21356:SF1">
    <property type="entry name" value="ARMADILLO REPEAT-CONTAINING PROTEIN 2"/>
    <property type="match status" value="1"/>
</dbReference>
<reference evidence="2" key="2">
    <citation type="submission" date="2004-02" db="EMBL/GenBank/DDBJ databases">
        <authorList>
            <consortium name="Genoscope"/>
            <consortium name="Whitehead Institute Centre for Genome Research"/>
        </authorList>
    </citation>
    <scope>NUCLEOTIDE SEQUENCE</scope>
</reference>
<evidence type="ECO:0000313" key="2">
    <source>
        <dbReference type="EMBL" id="CAF87762.1"/>
    </source>
</evidence>
<name>Q4TH70_TETNG</name>
<feature type="non-terminal residue" evidence="2">
    <location>
        <position position="1"/>
    </location>
</feature>
<dbReference type="AlphaFoldDB" id="Q4TH70"/>
<evidence type="ECO:0000256" key="1">
    <source>
        <dbReference type="SAM" id="SignalP"/>
    </source>
</evidence>
<sequence>FEISTSIWTLVQASVLWPGSAEASVDRLCDLCDRLHGALDEADLLGRSCAGRSGILGTLFRLIDLDSARLQLRIAELCLAVSFLCKWACVCVCVWVCLLMSPSLGRVGSRGPKRGFSFAFSLQLEVSGNNLLNICKLIFQISRSESNDIFFQKNSII</sequence>
<keyword evidence="1" id="KW-0732">Signal</keyword>
<proteinExistence type="predicted"/>
<comment type="caution">
    <text evidence="2">The sequence shown here is derived from an EMBL/GenBank/DDBJ whole genome shotgun (WGS) entry which is preliminary data.</text>
</comment>
<protein>
    <submittedName>
        <fullName evidence="2">(spotted green pufferfish) hypothetical protein</fullName>
    </submittedName>
</protein>
<feature type="chain" id="PRO_5004243947" evidence="1">
    <location>
        <begin position="24"/>
        <end position="157"/>
    </location>
</feature>
<dbReference type="GO" id="GO:0007288">
    <property type="term" value="P:sperm axoneme assembly"/>
    <property type="evidence" value="ECO:0007669"/>
    <property type="project" value="TreeGrafter"/>
</dbReference>
<dbReference type="PANTHER" id="PTHR21356">
    <property type="entry name" value="ARMADILLO REPEAT CONTAINING 2"/>
    <property type="match status" value="1"/>
</dbReference>
<reference evidence="2" key="1">
    <citation type="journal article" date="2004" name="Nature">
        <title>Genome duplication in the teleost fish Tetraodon nigroviridis reveals the early vertebrate proto-karyotype.</title>
        <authorList>
            <person name="Jaillon O."/>
            <person name="Aury J.-M."/>
            <person name="Brunet F."/>
            <person name="Petit J.-L."/>
            <person name="Stange-Thomann N."/>
            <person name="Mauceli E."/>
            <person name="Bouneau L."/>
            <person name="Fischer C."/>
            <person name="Ozouf-Costaz C."/>
            <person name="Bernot A."/>
            <person name="Nicaud S."/>
            <person name="Jaffe D."/>
            <person name="Fisher S."/>
            <person name="Lutfalla G."/>
            <person name="Dossat C."/>
            <person name="Segurens B."/>
            <person name="Dasilva C."/>
            <person name="Salanoubat M."/>
            <person name="Levy M."/>
            <person name="Boudet N."/>
            <person name="Castellano S."/>
            <person name="Anthouard V."/>
            <person name="Jubin C."/>
            <person name="Castelli V."/>
            <person name="Katinka M."/>
            <person name="Vacherie B."/>
            <person name="Biemont C."/>
            <person name="Skalli Z."/>
            <person name="Cattolico L."/>
            <person name="Poulain J."/>
            <person name="De Berardinis V."/>
            <person name="Cruaud C."/>
            <person name="Duprat S."/>
            <person name="Brottier P."/>
            <person name="Coutanceau J.-P."/>
            <person name="Gouzy J."/>
            <person name="Parra G."/>
            <person name="Lardier G."/>
            <person name="Chapple C."/>
            <person name="McKernan K.J."/>
            <person name="McEwan P."/>
            <person name="Bosak S."/>
            <person name="Kellis M."/>
            <person name="Volff J.-N."/>
            <person name="Guigo R."/>
            <person name="Zody M.C."/>
            <person name="Mesirov J."/>
            <person name="Lindblad-Toh K."/>
            <person name="Birren B."/>
            <person name="Nusbaum C."/>
            <person name="Kahn D."/>
            <person name="Robinson-Rechavi M."/>
            <person name="Laudet V."/>
            <person name="Schachter V."/>
            <person name="Quetier F."/>
            <person name="Saurin W."/>
            <person name="Scarpelli C."/>
            <person name="Wincker P."/>
            <person name="Lander E.S."/>
            <person name="Weissenbach J."/>
            <person name="Roest Crollius H."/>
        </authorList>
    </citation>
    <scope>NUCLEOTIDE SEQUENCE [LARGE SCALE GENOMIC DNA]</scope>
</reference>
<organism evidence="2">
    <name type="scientific">Tetraodon nigroviridis</name>
    <name type="common">Spotted green pufferfish</name>
    <name type="synonym">Chelonodon nigroviridis</name>
    <dbReference type="NCBI Taxonomy" id="99883"/>
    <lineage>
        <taxon>Eukaryota</taxon>
        <taxon>Metazoa</taxon>
        <taxon>Chordata</taxon>
        <taxon>Craniata</taxon>
        <taxon>Vertebrata</taxon>
        <taxon>Euteleostomi</taxon>
        <taxon>Actinopterygii</taxon>
        <taxon>Neopterygii</taxon>
        <taxon>Teleostei</taxon>
        <taxon>Neoteleostei</taxon>
        <taxon>Acanthomorphata</taxon>
        <taxon>Eupercaria</taxon>
        <taxon>Tetraodontiformes</taxon>
        <taxon>Tetradontoidea</taxon>
        <taxon>Tetraodontidae</taxon>
        <taxon>Tetraodon</taxon>
    </lineage>
</organism>
<accession>Q4TH70</accession>